<name>A0A2M8GF49_9BACT</name>
<organism evidence="1 2">
    <name type="scientific">Candidatus Shapirobacteria bacterium CG_4_8_14_3_um_filter_39_11</name>
    <dbReference type="NCBI Taxonomy" id="1974875"/>
    <lineage>
        <taxon>Bacteria</taxon>
        <taxon>Candidatus Shapironibacteriota</taxon>
    </lineage>
</organism>
<gene>
    <name evidence="1" type="ORF">CO010_04265</name>
</gene>
<protein>
    <submittedName>
        <fullName evidence="1">Uncharacterized protein</fullName>
    </submittedName>
</protein>
<evidence type="ECO:0000313" key="1">
    <source>
        <dbReference type="EMBL" id="PJC75850.1"/>
    </source>
</evidence>
<dbReference type="AlphaFoldDB" id="A0A2M8GF49"/>
<dbReference type="EMBL" id="PFQN01000060">
    <property type="protein sequence ID" value="PJC75850.1"/>
    <property type="molecule type" value="Genomic_DNA"/>
</dbReference>
<proteinExistence type="predicted"/>
<evidence type="ECO:0000313" key="2">
    <source>
        <dbReference type="Proteomes" id="UP000230384"/>
    </source>
</evidence>
<sequence length="76" mass="8497">MGTSGVEMAVEWALKHITNPCGQTPEEKKYMKKVHIEAVNYALKEIGVKETLSKTEKEMLKILGISTEPKITPPKN</sequence>
<accession>A0A2M8GF49</accession>
<reference evidence="2" key="1">
    <citation type="submission" date="2017-09" db="EMBL/GenBank/DDBJ databases">
        <title>Depth-based differentiation of microbial function through sediment-hosted aquifers and enrichment of novel symbionts in the deep terrestrial subsurface.</title>
        <authorList>
            <person name="Probst A.J."/>
            <person name="Ladd B."/>
            <person name="Jarett J.K."/>
            <person name="Geller-Mcgrath D.E."/>
            <person name="Sieber C.M.K."/>
            <person name="Emerson J.B."/>
            <person name="Anantharaman K."/>
            <person name="Thomas B.C."/>
            <person name="Malmstrom R."/>
            <person name="Stieglmeier M."/>
            <person name="Klingl A."/>
            <person name="Woyke T."/>
            <person name="Ryan C.M."/>
            <person name="Banfield J.F."/>
        </authorList>
    </citation>
    <scope>NUCLEOTIDE SEQUENCE [LARGE SCALE GENOMIC DNA]</scope>
</reference>
<comment type="caution">
    <text evidence="1">The sequence shown here is derived from an EMBL/GenBank/DDBJ whole genome shotgun (WGS) entry which is preliminary data.</text>
</comment>
<dbReference type="Proteomes" id="UP000230384">
    <property type="component" value="Unassembled WGS sequence"/>
</dbReference>